<reference evidence="7" key="1">
    <citation type="submission" date="2020-02" db="EMBL/GenBank/DDBJ databases">
        <authorList>
            <person name="Meier V. D."/>
        </authorList>
    </citation>
    <scope>NUCLEOTIDE SEQUENCE</scope>
    <source>
        <strain evidence="7">AVDCRST_MAG59</strain>
    </source>
</reference>
<dbReference type="SUPFAM" id="SSF52518">
    <property type="entry name" value="Thiamin diphosphate-binding fold (THDP-binding)"/>
    <property type="match status" value="2"/>
</dbReference>
<dbReference type="EMBL" id="CADCWF010000212">
    <property type="protein sequence ID" value="CAA9566797.1"/>
    <property type="molecule type" value="Genomic_DNA"/>
</dbReference>
<sequence length="557" mass="59032">MLRTEERSQTDVAALPTAATMTGGEALVASLATNGVSTIFGLPGVQLDGAFDALHAARETVRVVHTRHEQGAAYMADGYARVTGEVGTCLVVPGPGLLNATAALSTAYACNSPVLCVTGQIQSDLIEFGRGLLHEIPNQLEMVRSVTKWARRAMTPEEIPTLVREAFGELRTGRPRPVEIEIPPDTLFATADVKLLPREAQAPPFAGDPELLERAAAMLSNAAKPLIWAGGGVVRGGAAEALRRLAEMLQAPVVMTSNGKGALSDRHPLAQSILGAMELLPEADVILAVGTRFVEPATAAWGLGPDRIVIQLDIDVEEIGRNYSPTIGIEADASAGVAALADLVETAGRERVSREAELQALKDGLAARTQAVGPQAEFAMAIRRALPDDGIFVSEMTQVGYWSNLAFPVYQPRTYVTPGYQGTLGYGFPTALGAQVALPERAVVSVNGDGGFGFCLNELATMARHEIPAVVVVFNDDAYGNVRRIQHEQFGGRTIASDLRNPDFLALAKAFGIGGRRVETPVALEAAVTEGIVAREPLLIEVPLGPVPNPWRILGLR</sequence>
<dbReference type="InterPro" id="IPR045229">
    <property type="entry name" value="TPP_enz"/>
</dbReference>
<comment type="similarity">
    <text evidence="1 3">Belongs to the TPP enzyme family.</text>
</comment>
<organism evidence="7">
    <name type="scientific">uncultured Thermomicrobiales bacterium</name>
    <dbReference type="NCBI Taxonomy" id="1645740"/>
    <lineage>
        <taxon>Bacteria</taxon>
        <taxon>Pseudomonadati</taxon>
        <taxon>Thermomicrobiota</taxon>
        <taxon>Thermomicrobia</taxon>
        <taxon>Thermomicrobiales</taxon>
        <taxon>environmental samples</taxon>
    </lineage>
</organism>
<dbReference type="NCBIfam" id="NF006122">
    <property type="entry name" value="PRK08266.1"/>
    <property type="match status" value="1"/>
</dbReference>
<evidence type="ECO:0000313" key="7">
    <source>
        <dbReference type="EMBL" id="CAA9566797.1"/>
    </source>
</evidence>
<feature type="domain" description="Thiamine pyrophosphate enzyme N-terminal TPP-binding" evidence="6">
    <location>
        <begin position="21"/>
        <end position="142"/>
    </location>
</feature>
<dbReference type="InterPro" id="IPR012000">
    <property type="entry name" value="Thiamin_PyroP_enz_cen_dom"/>
</dbReference>
<gene>
    <name evidence="7" type="ORF">AVDCRST_MAG59-3103</name>
</gene>
<dbReference type="GO" id="GO:0000287">
    <property type="term" value="F:magnesium ion binding"/>
    <property type="evidence" value="ECO:0007669"/>
    <property type="project" value="InterPro"/>
</dbReference>
<protein>
    <submittedName>
        <fullName evidence="7">Acetohydroxy acid synthase</fullName>
    </submittedName>
</protein>
<dbReference type="GO" id="GO:0030976">
    <property type="term" value="F:thiamine pyrophosphate binding"/>
    <property type="evidence" value="ECO:0007669"/>
    <property type="project" value="InterPro"/>
</dbReference>
<dbReference type="PROSITE" id="PS00187">
    <property type="entry name" value="TPP_ENZYMES"/>
    <property type="match status" value="1"/>
</dbReference>
<dbReference type="InterPro" id="IPR012001">
    <property type="entry name" value="Thiamin_PyroP_enz_TPP-bd_dom"/>
</dbReference>
<proteinExistence type="inferred from homology"/>
<dbReference type="PANTHER" id="PTHR18968">
    <property type="entry name" value="THIAMINE PYROPHOSPHATE ENZYMES"/>
    <property type="match status" value="1"/>
</dbReference>
<dbReference type="AlphaFoldDB" id="A0A6J4V476"/>
<dbReference type="CDD" id="cd00568">
    <property type="entry name" value="TPP_enzymes"/>
    <property type="match status" value="1"/>
</dbReference>
<evidence type="ECO:0000256" key="3">
    <source>
        <dbReference type="RuleBase" id="RU362132"/>
    </source>
</evidence>
<dbReference type="Gene3D" id="3.40.50.970">
    <property type="match status" value="2"/>
</dbReference>
<dbReference type="SUPFAM" id="SSF52467">
    <property type="entry name" value="DHS-like NAD/FAD-binding domain"/>
    <property type="match status" value="1"/>
</dbReference>
<dbReference type="GO" id="GO:0009099">
    <property type="term" value="P:L-valine biosynthetic process"/>
    <property type="evidence" value="ECO:0007669"/>
    <property type="project" value="TreeGrafter"/>
</dbReference>
<dbReference type="CDD" id="cd07035">
    <property type="entry name" value="TPP_PYR_POX_like"/>
    <property type="match status" value="1"/>
</dbReference>
<evidence type="ECO:0000256" key="1">
    <source>
        <dbReference type="ARBA" id="ARBA00007812"/>
    </source>
</evidence>
<dbReference type="PANTHER" id="PTHR18968:SF167">
    <property type="entry name" value="ACETOLACTATE SYNTHASE LARGE SUBUNIT ILVB2-RELATED"/>
    <property type="match status" value="1"/>
</dbReference>
<name>A0A6J4V476_9BACT</name>
<evidence type="ECO:0000259" key="6">
    <source>
        <dbReference type="Pfam" id="PF02776"/>
    </source>
</evidence>
<dbReference type="GO" id="GO:0009097">
    <property type="term" value="P:isoleucine biosynthetic process"/>
    <property type="evidence" value="ECO:0007669"/>
    <property type="project" value="TreeGrafter"/>
</dbReference>
<dbReference type="InterPro" id="IPR000399">
    <property type="entry name" value="TPP-bd_CS"/>
</dbReference>
<evidence type="ECO:0000256" key="2">
    <source>
        <dbReference type="ARBA" id="ARBA00023052"/>
    </source>
</evidence>
<feature type="domain" description="Thiamine pyrophosphate enzyme central" evidence="4">
    <location>
        <begin position="212"/>
        <end position="340"/>
    </location>
</feature>
<dbReference type="GO" id="GO:0003984">
    <property type="term" value="F:acetolactate synthase activity"/>
    <property type="evidence" value="ECO:0007669"/>
    <property type="project" value="TreeGrafter"/>
</dbReference>
<dbReference type="InterPro" id="IPR029061">
    <property type="entry name" value="THDP-binding"/>
</dbReference>
<dbReference type="Pfam" id="PF02775">
    <property type="entry name" value="TPP_enzyme_C"/>
    <property type="match status" value="1"/>
</dbReference>
<evidence type="ECO:0000259" key="5">
    <source>
        <dbReference type="Pfam" id="PF02775"/>
    </source>
</evidence>
<dbReference type="Gene3D" id="3.40.50.1220">
    <property type="entry name" value="TPP-binding domain"/>
    <property type="match status" value="1"/>
</dbReference>
<keyword evidence="2 3" id="KW-0786">Thiamine pyrophosphate</keyword>
<evidence type="ECO:0000259" key="4">
    <source>
        <dbReference type="Pfam" id="PF00205"/>
    </source>
</evidence>
<dbReference type="Pfam" id="PF02776">
    <property type="entry name" value="TPP_enzyme_N"/>
    <property type="match status" value="1"/>
</dbReference>
<accession>A0A6J4V476</accession>
<dbReference type="GO" id="GO:0005948">
    <property type="term" value="C:acetolactate synthase complex"/>
    <property type="evidence" value="ECO:0007669"/>
    <property type="project" value="TreeGrafter"/>
</dbReference>
<dbReference type="InterPro" id="IPR029035">
    <property type="entry name" value="DHS-like_NAD/FAD-binding_dom"/>
</dbReference>
<dbReference type="GO" id="GO:0050660">
    <property type="term" value="F:flavin adenine dinucleotide binding"/>
    <property type="evidence" value="ECO:0007669"/>
    <property type="project" value="TreeGrafter"/>
</dbReference>
<feature type="domain" description="Thiamine pyrophosphate enzyme TPP-binding" evidence="5">
    <location>
        <begin position="397"/>
        <end position="542"/>
    </location>
</feature>
<dbReference type="InterPro" id="IPR011766">
    <property type="entry name" value="TPP_enzyme_TPP-bd"/>
</dbReference>
<dbReference type="FunFam" id="3.40.50.970:FF:000007">
    <property type="entry name" value="Acetolactate synthase"/>
    <property type="match status" value="1"/>
</dbReference>
<dbReference type="Pfam" id="PF00205">
    <property type="entry name" value="TPP_enzyme_M"/>
    <property type="match status" value="1"/>
</dbReference>